<dbReference type="EMBL" id="CAKLPZ010000007">
    <property type="protein sequence ID" value="CAH1002683.1"/>
    <property type="molecule type" value="Genomic_DNA"/>
</dbReference>
<evidence type="ECO:0000313" key="2">
    <source>
        <dbReference type="Proteomes" id="UP000837803"/>
    </source>
</evidence>
<dbReference type="RefSeq" id="WP_238752506.1">
    <property type="nucleotide sequence ID" value="NZ_CAKLPZ010000007.1"/>
</dbReference>
<sequence length="123" mass="13728">MPKTKKRSYKIPLFPAGRLYVLFGKSFAKIAKEENLNGAYKDHAAGVWVWEGDYYVGFGLDEFSIPIIAHEAVHVANNILDHVGVKADHNNDETLAYMVSWVVGKVLDAQHDLKVGAMKQQGK</sequence>
<protein>
    <recommendedName>
        <fullName evidence="3">DUF4157 domain-containing protein</fullName>
    </recommendedName>
</protein>
<comment type="caution">
    <text evidence="1">The sequence shown here is derived from an EMBL/GenBank/DDBJ whole genome shotgun (WGS) entry which is preliminary data.</text>
</comment>
<organism evidence="1 2">
    <name type="scientific">Neolewinella maritima</name>
    <dbReference type="NCBI Taxonomy" id="1383882"/>
    <lineage>
        <taxon>Bacteria</taxon>
        <taxon>Pseudomonadati</taxon>
        <taxon>Bacteroidota</taxon>
        <taxon>Saprospiria</taxon>
        <taxon>Saprospirales</taxon>
        <taxon>Lewinellaceae</taxon>
        <taxon>Neolewinella</taxon>
    </lineage>
</organism>
<evidence type="ECO:0000313" key="1">
    <source>
        <dbReference type="EMBL" id="CAH1002683.1"/>
    </source>
</evidence>
<accession>A0ABN8FBG1</accession>
<name>A0ABN8FBG1_9BACT</name>
<evidence type="ECO:0008006" key="3">
    <source>
        <dbReference type="Google" id="ProtNLM"/>
    </source>
</evidence>
<proteinExistence type="predicted"/>
<gene>
    <name evidence="1" type="ORF">LEM8419_03555</name>
</gene>
<keyword evidence="2" id="KW-1185">Reference proteome</keyword>
<dbReference type="Proteomes" id="UP000837803">
    <property type="component" value="Unassembled WGS sequence"/>
</dbReference>
<reference evidence="1" key="1">
    <citation type="submission" date="2021-12" db="EMBL/GenBank/DDBJ databases">
        <authorList>
            <person name="Rodrigo-Torres L."/>
            <person name="Arahal R. D."/>
            <person name="Lucena T."/>
        </authorList>
    </citation>
    <scope>NUCLEOTIDE SEQUENCE</scope>
    <source>
        <strain evidence="1">CECT 8419</strain>
    </source>
</reference>